<evidence type="ECO:0000313" key="3">
    <source>
        <dbReference type="Proteomes" id="UP000254937"/>
    </source>
</evidence>
<dbReference type="InterPro" id="IPR041677">
    <property type="entry name" value="DNA2/NAM7_AAA_11"/>
</dbReference>
<proteinExistence type="predicted"/>
<dbReference type="PANTHER" id="PTHR10887:SF495">
    <property type="entry name" value="HELICASE SENATAXIN ISOFORM X1-RELATED"/>
    <property type="match status" value="1"/>
</dbReference>
<evidence type="ECO:0000313" key="2">
    <source>
        <dbReference type="EMBL" id="RDK41208.1"/>
    </source>
</evidence>
<dbReference type="GO" id="GO:0004386">
    <property type="term" value="F:helicase activity"/>
    <property type="evidence" value="ECO:0007669"/>
    <property type="project" value="InterPro"/>
</dbReference>
<dbReference type="InterPro" id="IPR045055">
    <property type="entry name" value="DNA2/NAM7-like"/>
</dbReference>
<gene>
    <name evidence="2" type="ORF">M752DRAFT_267499</name>
</gene>
<accession>A0A370PGA2</accession>
<dbReference type="SMART" id="SM00382">
    <property type="entry name" value="AAA"/>
    <property type="match status" value="1"/>
</dbReference>
<dbReference type="Pfam" id="PF13086">
    <property type="entry name" value="AAA_11"/>
    <property type="match status" value="1"/>
</dbReference>
<name>A0A370PGA2_ASPPH</name>
<feature type="domain" description="AAA+ ATPase" evidence="1">
    <location>
        <begin position="277"/>
        <end position="493"/>
    </location>
</feature>
<dbReference type="Gene3D" id="3.40.50.300">
    <property type="entry name" value="P-loop containing nucleotide triphosphate hydrolases"/>
    <property type="match status" value="1"/>
</dbReference>
<dbReference type="EMBL" id="KZ851856">
    <property type="protein sequence ID" value="RDK41208.1"/>
    <property type="molecule type" value="Genomic_DNA"/>
</dbReference>
<dbReference type="AlphaFoldDB" id="A0A370PGA2"/>
<protein>
    <recommendedName>
        <fullName evidence="1">AAA+ ATPase domain-containing protein</fullName>
    </recommendedName>
</protein>
<sequence length="495" mass="55056">MEWYKKCLIALAKPFGLLPVILDFFALLKGKAGEGLGWLHGLNSPVFFDDNDRVCRLLKASKNERYQQQREVLDVLNPTRCHEGWCTESNFGLPASTHLVHIKFSPVRSSNDLVIPRLPEGTKVHFEWATEGIHYSMETKLAKQGAVTQSDSNADLVLRVTGQVTQAVGVRFPIVTFAVANTMPIDAQIEALGEASNVFVFGDRPGNEGQGLSLRRTLLAHGTELEYGNQGYFTLDVRQMSPISPENQQERLEHIWHTFRLDETQRRAFMASVTQIVCGVSLIQGPPGTGKSSTAKAIVCAAAALGCKILLVAGSNKGIDNLAETVIKALRRDERLQHWCGQLVRFRTPRYQLERARGGESSDEGDNLSNYQAHVLTIKYAHEHATTDKYARSLMERLAADKQRLLSREERKCLKGDYERCVLEVLENAKIVATTLSNASQDLLRSSSFKPDFVVCDEAAQCQEGEIAIALTMPSTRIMVLIGDPQQPATRARYT</sequence>
<dbReference type="SUPFAM" id="SSF52540">
    <property type="entry name" value="P-loop containing nucleoside triphosphate hydrolases"/>
    <property type="match status" value="1"/>
</dbReference>
<organism evidence="2 3">
    <name type="scientific">Aspergillus phoenicis ATCC 13157</name>
    <dbReference type="NCBI Taxonomy" id="1353007"/>
    <lineage>
        <taxon>Eukaryota</taxon>
        <taxon>Fungi</taxon>
        <taxon>Dikarya</taxon>
        <taxon>Ascomycota</taxon>
        <taxon>Pezizomycotina</taxon>
        <taxon>Eurotiomycetes</taxon>
        <taxon>Eurotiomycetidae</taxon>
        <taxon>Eurotiales</taxon>
        <taxon>Aspergillaceae</taxon>
        <taxon>Aspergillus</taxon>
    </lineage>
</organism>
<dbReference type="Proteomes" id="UP000254937">
    <property type="component" value="Unassembled WGS sequence"/>
</dbReference>
<dbReference type="InterPro" id="IPR003593">
    <property type="entry name" value="AAA+_ATPase"/>
</dbReference>
<dbReference type="PANTHER" id="PTHR10887">
    <property type="entry name" value="DNA2/NAM7 HELICASE FAMILY"/>
    <property type="match status" value="1"/>
</dbReference>
<reference evidence="2 3" key="1">
    <citation type="submission" date="2018-07" db="EMBL/GenBank/DDBJ databases">
        <title>Section-level genome sequencing of Aspergillus section Nigri to investigate inter- and intra-species variation.</title>
        <authorList>
            <consortium name="DOE Joint Genome Institute"/>
            <person name="Vesth T.C."/>
            <person name="Nybo J.L."/>
            <person name="Theobald S."/>
            <person name="Frisvad J.C."/>
            <person name="Larsen T.O."/>
            <person name="Nielsen K.F."/>
            <person name="Hoof J.B."/>
            <person name="Brandl J."/>
            <person name="Salamov A."/>
            <person name="Riley R."/>
            <person name="Gladden J.M."/>
            <person name="Phatale P."/>
            <person name="Nielsen M.T."/>
            <person name="Lyhne E.K."/>
            <person name="Kogle M.E."/>
            <person name="Strasser K."/>
            <person name="McDonnell E."/>
            <person name="Barry K."/>
            <person name="Clum A."/>
            <person name="Chen C."/>
            <person name="Nolan M."/>
            <person name="Sandor L."/>
            <person name="Kuo A."/>
            <person name="Lipzen A."/>
            <person name="Hainaut M."/>
            <person name="Drula E."/>
            <person name="Tsang A."/>
            <person name="Magnuson J.K."/>
            <person name="Henrissat B."/>
            <person name="Wiebenga A."/>
            <person name="Simmons B.A."/>
            <person name="Makela M.R."/>
            <person name="De vries R.P."/>
            <person name="Grigoriev I.V."/>
            <person name="Mortensen U.H."/>
            <person name="Baker S.E."/>
            <person name="Andersen M.R."/>
        </authorList>
    </citation>
    <scope>NUCLEOTIDE SEQUENCE [LARGE SCALE GENOMIC DNA]</scope>
    <source>
        <strain evidence="2 3">ATCC 13157</strain>
    </source>
</reference>
<dbReference type="InterPro" id="IPR027417">
    <property type="entry name" value="P-loop_NTPase"/>
</dbReference>
<evidence type="ECO:0000259" key="1">
    <source>
        <dbReference type="SMART" id="SM00382"/>
    </source>
</evidence>
<keyword evidence="3" id="KW-1185">Reference proteome</keyword>